<sequence>MADVLSLTPLNMPNMDVVRVEGEDIQPEELDQGHWFEIKRNHRRLTVDVDRPRSDKTPLERANETSWNKKKGNRQIRQLIVASRMPHLPVDDYRIIIRPRGGLNVTEQGTNRIYHSVRRAANVERTADEEDNLCLNQKQNIIVLSTPSKERAKKYVAITSLSIGSKEYEACAYRAALENTSKGVIRGISADESPEDIVRKLVTPRNPSVLYAKRMGNTNNVIVLFDGYYVPSYVNYGSALVRCALYKKQFDICYECGRLGHRADVCPNPTDKICRSCGSKNPKQDHECKAECQLCGNDHPTADKRCQERYRIPYLVKRRRWERARREEQVEYENYVGNQRSPSTASRNRSVSLPRTRSRSPIKVKVQTPQWQPHQVTPSHWQQQGHYRQPHHRTPITGLISGILIQACGTRKAATIGGILITVGLSVSFFAEGVTVLAVTAGFLSGSGHGIILNSSVVCVSRHFDRRRGTALGLNMAGATIASLVFPKVYEYLLAEYGLRGTLLIIGASMGNVVPLAMIMNAPPWEVADHAKNAVVRDVTDTCLTQYDAPTASCPNEGQDKLYLEIEQPPLTSLHSGKPTPISVINCGEGIYRRGTIISLSEKSSVIGSRRGTAANMGGDAKMMSRRSTLLSSQLSTTSRRGTFASCAEADAMVSDVAPDLNDLRARRGTMLSVAGSMYASNKVSRRSIAADATQTRRGTIVSISSSCRLEASPVRSESRSLGFPTTREEEPSPPSLLRNVMEVLKNPRFYFHALSYVSWGFFVDCFLTVVFDFAKDAGVARSDTVYALTFFSATDTVGRLFVPFLSDYGLISNCCLLTIAYLTLGLLQQAAPYVRGKQGVWALAGAFGLPAGYIMVGASQILSAEIGSKNLPIAFGFMSTATATGSFVRPLVIGFFRDNYGSYKGLFRLIGGMLAVSFVFTLGLWITGRSRERKVANVIPDASVFIHDPMPTIKEEDTVL</sequence>
<dbReference type="Proteomes" id="UP000821865">
    <property type="component" value="Chromosome 3"/>
</dbReference>
<comment type="caution">
    <text evidence="1">The sequence shown here is derived from an EMBL/GenBank/DDBJ whole genome shotgun (WGS) entry which is preliminary data.</text>
</comment>
<keyword evidence="2" id="KW-1185">Reference proteome</keyword>
<organism evidence="1 2">
    <name type="scientific">Dermacentor silvarum</name>
    <name type="common">Tick</name>
    <dbReference type="NCBI Taxonomy" id="543639"/>
    <lineage>
        <taxon>Eukaryota</taxon>
        <taxon>Metazoa</taxon>
        <taxon>Ecdysozoa</taxon>
        <taxon>Arthropoda</taxon>
        <taxon>Chelicerata</taxon>
        <taxon>Arachnida</taxon>
        <taxon>Acari</taxon>
        <taxon>Parasitiformes</taxon>
        <taxon>Ixodida</taxon>
        <taxon>Ixodoidea</taxon>
        <taxon>Ixodidae</taxon>
        <taxon>Rhipicephalinae</taxon>
        <taxon>Dermacentor</taxon>
    </lineage>
</organism>
<protein>
    <submittedName>
        <fullName evidence="1">Uncharacterized protein</fullName>
    </submittedName>
</protein>
<evidence type="ECO:0000313" key="1">
    <source>
        <dbReference type="EMBL" id="KAH7959455.1"/>
    </source>
</evidence>
<evidence type="ECO:0000313" key="2">
    <source>
        <dbReference type="Proteomes" id="UP000821865"/>
    </source>
</evidence>
<dbReference type="EMBL" id="CM023472">
    <property type="protein sequence ID" value="KAH7959455.1"/>
    <property type="molecule type" value="Genomic_DNA"/>
</dbReference>
<reference evidence="1" key="1">
    <citation type="submission" date="2020-05" db="EMBL/GenBank/DDBJ databases">
        <title>Large-scale comparative analyses of tick genomes elucidate their genetic diversity and vector capacities.</title>
        <authorList>
            <person name="Jia N."/>
            <person name="Wang J."/>
            <person name="Shi W."/>
            <person name="Du L."/>
            <person name="Sun Y."/>
            <person name="Zhan W."/>
            <person name="Jiang J."/>
            <person name="Wang Q."/>
            <person name="Zhang B."/>
            <person name="Ji P."/>
            <person name="Sakyi L.B."/>
            <person name="Cui X."/>
            <person name="Yuan T."/>
            <person name="Jiang B."/>
            <person name="Yang W."/>
            <person name="Lam T.T.-Y."/>
            <person name="Chang Q."/>
            <person name="Ding S."/>
            <person name="Wang X."/>
            <person name="Zhu J."/>
            <person name="Ruan X."/>
            <person name="Zhao L."/>
            <person name="Wei J."/>
            <person name="Que T."/>
            <person name="Du C."/>
            <person name="Cheng J."/>
            <person name="Dai P."/>
            <person name="Han X."/>
            <person name="Huang E."/>
            <person name="Gao Y."/>
            <person name="Liu J."/>
            <person name="Shao H."/>
            <person name="Ye R."/>
            <person name="Li L."/>
            <person name="Wei W."/>
            <person name="Wang X."/>
            <person name="Wang C."/>
            <person name="Yang T."/>
            <person name="Huo Q."/>
            <person name="Li W."/>
            <person name="Guo W."/>
            <person name="Chen H."/>
            <person name="Zhou L."/>
            <person name="Ni X."/>
            <person name="Tian J."/>
            <person name="Zhou Y."/>
            <person name="Sheng Y."/>
            <person name="Liu T."/>
            <person name="Pan Y."/>
            <person name="Xia L."/>
            <person name="Li J."/>
            <person name="Zhao F."/>
            <person name="Cao W."/>
        </authorList>
    </citation>
    <scope>NUCLEOTIDE SEQUENCE</scope>
    <source>
        <strain evidence="1">Dsil-2018</strain>
    </source>
</reference>
<accession>A0ACB8D4U0</accession>
<gene>
    <name evidence="1" type="ORF">HPB49_011298</name>
</gene>
<proteinExistence type="predicted"/>
<name>A0ACB8D4U0_DERSI</name>